<dbReference type="NCBIfam" id="TIGR03373">
    <property type="entry name" value="VI_minor_4"/>
    <property type="match status" value="1"/>
</dbReference>
<name>A0ABT2C3S7_9BURK</name>
<gene>
    <name evidence="1" type="primary">tagF</name>
    <name evidence="1" type="ORF">NX786_18355</name>
</gene>
<dbReference type="InterPro" id="IPR038225">
    <property type="entry name" value="TagF_sf"/>
</dbReference>
<comment type="caution">
    <text evidence="1">The sequence shown here is derived from an EMBL/GenBank/DDBJ whole genome shotgun (WGS) entry which is preliminary data.</text>
</comment>
<dbReference type="InterPro" id="IPR017748">
    <property type="entry name" value="TagF"/>
</dbReference>
<dbReference type="EMBL" id="JANUHC010000006">
    <property type="protein sequence ID" value="MCS0631294.1"/>
    <property type="molecule type" value="Genomic_DNA"/>
</dbReference>
<evidence type="ECO:0000313" key="2">
    <source>
        <dbReference type="Proteomes" id="UP001165263"/>
    </source>
</evidence>
<dbReference type="Proteomes" id="UP001165263">
    <property type="component" value="Unassembled WGS sequence"/>
</dbReference>
<evidence type="ECO:0000313" key="1">
    <source>
        <dbReference type="EMBL" id="MCS0631294.1"/>
    </source>
</evidence>
<accession>A0ABT2C3S7</accession>
<proteinExistence type="predicted"/>
<keyword evidence="2" id="KW-1185">Reference proteome</keyword>
<dbReference type="Pfam" id="PF09867">
    <property type="entry name" value="TagF_N"/>
    <property type="match status" value="1"/>
</dbReference>
<organism evidence="1 2">
    <name type="scientific">Telluria mixta</name>
    <dbReference type="NCBI Taxonomy" id="34071"/>
    <lineage>
        <taxon>Bacteria</taxon>
        <taxon>Pseudomonadati</taxon>
        <taxon>Pseudomonadota</taxon>
        <taxon>Betaproteobacteria</taxon>
        <taxon>Burkholderiales</taxon>
        <taxon>Oxalobacteraceae</taxon>
        <taxon>Telluria group</taxon>
        <taxon>Telluria</taxon>
    </lineage>
</organism>
<protein>
    <submittedName>
        <fullName evidence="1">Type VI secretion system-associated protein TagF</fullName>
    </submittedName>
</protein>
<dbReference type="RefSeq" id="WP_259450373.1">
    <property type="nucleotide sequence ID" value="NZ_CP119520.1"/>
</dbReference>
<dbReference type="Gene3D" id="3.40.1730.10">
    <property type="entry name" value="pa0076 domain"/>
    <property type="match status" value="1"/>
</dbReference>
<reference evidence="1" key="1">
    <citation type="submission" date="2022-08" db="EMBL/GenBank/DDBJ databases">
        <title>Reclassification of Massilia species as members of the genera Telluria, Duganella, Pseudoduganella, Mokoshia gen. nov. and Zemynaea gen. nov. using orthogonal and non-orthogonal genome-based approaches.</title>
        <authorList>
            <person name="Bowman J.P."/>
        </authorList>
    </citation>
    <scope>NUCLEOTIDE SEQUENCE</scope>
    <source>
        <strain evidence="1">LMG 11547</strain>
    </source>
</reference>
<sequence length="329" mass="35868">MNRALNRAAPRARAMSRIGYFGKIPAHSDFVKLADDQPVIGMLDDWIAQVMTRLPSDARWKLNYDAMAPASFAFVGPDRRHAVAGHLVASHDRSGRRFPFLMMRTVDVPDPAGFVARCPLAFAPLWDYLEGMAPQVLGSSDPSAYLQAIADAPVTLGEHDAALDSYLALSTVGELTAQLELAVNRMILGLGLLLQPVMHSRPASLHKSLVLPLPRTGAHRYAAAAFWLELVLPFIRRSGFDLVLFLTRVREHPALVVGFGGEAAGTLHALIDPIVAADQQVHLADNAWIDEQLGLDVDVRALASYLEQPALPLRLAHELFLKTFIGAAP</sequence>